<dbReference type="AlphaFoldDB" id="A0A2A4HZC9"/>
<proteinExistence type="predicted"/>
<feature type="transmembrane region" description="Helical" evidence="1">
    <location>
        <begin position="174"/>
        <end position="195"/>
    </location>
</feature>
<feature type="transmembrane region" description="Helical" evidence="1">
    <location>
        <begin position="95"/>
        <end position="116"/>
    </location>
</feature>
<dbReference type="EMBL" id="NWVD01000002">
    <property type="protein sequence ID" value="PCG09730.1"/>
    <property type="molecule type" value="Genomic_DNA"/>
</dbReference>
<keyword evidence="1" id="KW-0472">Membrane</keyword>
<gene>
    <name evidence="2" type="ORF">COA17_07740</name>
</gene>
<comment type="caution">
    <text evidence="2">The sequence shown here is derived from an EMBL/GenBank/DDBJ whole genome shotgun (WGS) entry which is preliminary data.</text>
</comment>
<organism evidence="2 3">
    <name type="scientific">Sphingomonas ginsenosidimutans</name>
    <dbReference type="NCBI Taxonomy" id="862134"/>
    <lineage>
        <taxon>Bacteria</taxon>
        <taxon>Pseudomonadati</taxon>
        <taxon>Pseudomonadota</taxon>
        <taxon>Alphaproteobacteria</taxon>
        <taxon>Sphingomonadales</taxon>
        <taxon>Sphingomonadaceae</taxon>
        <taxon>Sphingomonas</taxon>
    </lineage>
</organism>
<keyword evidence="3" id="KW-1185">Reference proteome</keyword>
<evidence type="ECO:0000256" key="1">
    <source>
        <dbReference type="SAM" id="Phobius"/>
    </source>
</evidence>
<feature type="transmembrane region" description="Helical" evidence="1">
    <location>
        <begin position="136"/>
        <end position="154"/>
    </location>
</feature>
<reference evidence="2 3" key="1">
    <citation type="submission" date="2017-09" db="EMBL/GenBank/DDBJ databases">
        <title>Sphingomonas ginsenosidimutans KACC 14949, whole genome shotgun sequence.</title>
        <authorList>
            <person name="Feng G."/>
            <person name="Zhu H."/>
        </authorList>
    </citation>
    <scope>NUCLEOTIDE SEQUENCE [LARGE SCALE GENOMIC DNA]</scope>
    <source>
        <strain evidence="2 3">KACC 14949</strain>
    </source>
</reference>
<accession>A0A2A4HZC9</accession>
<evidence type="ECO:0000313" key="3">
    <source>
        <dbReference type="Proteomes" id="UP000218784"/>
    </source>
</evidence>
<dbReference type="Proteomes" id="UP000218784">
    <property type="component" value="Unassembled WGS sequence"/>
</dbReference>
<keyword evidence="1" id="KW-1133">Transmembrane helix</keyword>
<sequence>MMTDGYFLPAGKARLCRWAGMMFLLAAAVMPIVIAFAGLTPGATPICGGGYGCVWKASATALLPEETRAGIEESPRARARLETYAARADVRAGLAAIRAIDLLPFMALLGSIGVALRRLGGTGVDTLERALPWLRYASLAAIVWALAGPVYESALETWLSPGTPSGFQVVTTVTLAPIAGGLLLALAAYAAIWAVEAALEARRDLDRFV</sequence>
<keyword evidence="1" id="KW-0812">Transmembrane</keyword>
<protein>
    <recommendedName>
        <fullName evidence="4">DUF2975 domain-containing protein</fullName>
    </recommendedName>
</protein>
<evidence type="ECO:0000313" key="2">
    <source>
        <dbReference type="EMBL" id="PCG09730.1"/>
    </source>
</evidence>
<feature type="transmembrane region" description="Helical" evidence="1">
    <location>
        <begin position="21"/>
        <end position="39"/>
    </location>
</feature>
<evidence type="ECO:0008006" key="4">
    <source>
        <dbReference type="Google" id="ProtNLM"/>
    </source>
</evidence>
<name>A0A2A4HZC9_9SPHN</name>